<dbReference type="InterPro" id="IPR019171">
    <property type="entry name" value="MIX23"/>
</dbReference>
<comment type="caution">
    <text evidence="2">The sequence shown here is derived from an EMBL/GenBank/DDBJ whole genome shotgun (WGS) entry which is preliminary data.</text>
</comment>
<accession>A0A9P8THP1</accession>
<reference evidence="2" key="2">
    <citation type="submission" date="2021-01" db="EMBL/GenBank/DDBJ databases">
        <authorList>
            <person name="Schikora-Tamarit M.A."/>
        </authorList>
    </citation>
    <scope>NUCLEOTIDE SEQUENCE</scope>
    <source>
        <strain evidence="2">CBS6341</strain>
    </source>
</reference>
<dbReference type="PANTHER" id="PTHR31905:SF2">
    <property type="entry name" value="PROTEIN MIX23"/>
    <property type="match status" value="1"/>
</dbReference>
<organism evidence="2 3">
    <name type="scientific">Wickerhamomyces mucosus</name>
    <dbReference type="NCBI Taxonomy" id="1378264"/>
    <lineage>
        <taxon>Eukaryota</taxon>
        <taxon>Fungi</taxon>
        <taxon>Dikarya</taxon>
        <taxon>Ascomycota</taxon>
        <taxon>Saccharomycotina</taxon>
        <taxon>Saccharomycetes</taxon>
        <taxon>Phaffomycetales</taxon>
        <taxon>Wickerhamomycetaceae</taxon>
        <taxon>Wickerhamomyces</taxon>
    </lineage>
</organism>
<dbReference type="Pfam" id="PF09774">
    <property type="entry name" value="MIX23"/>
    <property type="match status" value="1"/>
</dbReference>
<dbReference type="GO" id="GO:0005758">
    <property type="term" value="C:mitochondrial intermembrane space"/>
    <property type="evidence" value="ECO:0007669"/>
    <property type="project" value="InterPro"/>
</dbReference>
<dbReference type="PANTHER" id="PTHR31905">
    <property type="entry name" value="COILED-COIL DOMAIN-CONTAINING PROTEIN 58"/>
    <property type="match status" value="1"/>
</dbReference>
<dbReference type="AlphaFoldDB" id="A0A9P8THP1"/>
<dbReference type="Proteomes" id="UP000769528">
    <property type="component" value="Unassembled WGS sequence"/>
</dbReference>
<evidence type="ECO:0000256" key="1">
    <source>
        <dbReference type="ARBA" id="ARBA00024204"/>
    </source>
</evidence>
<evidence type="ECO:0000313" key="3">
    <source>
        <dbReference type="Proteomes" id="UP000769528"/>
    </source>
</evidence>
<sequence>MSLWNDKTDVNAYPDSPQEPDLLNLDVCLSSKGLREFLNLSRHNTDDVIKQRLNSRLNDRNYSKSEVCKDFIDTIVIKNWTTRLKVIKFCSYQSELLESQLKREEEPNSTGLGEVDLRVDPYAIKDLESIKEEKYRQLSSLKNWVANEREIERIVQNRSLEVLQDTCGTEVLKLLKK</sequence>
<dbReference type="OrthoDB" id="5593818at2759"/>
<gene>
    <name evidence="2" type="ORF">WICMUC_000711</name>
</gene>
<name>A0A9P8THP1_9ASCO</name>
<protein>
    <submittedName>
        <fullName evidence="2">Uncharacterized protein</fullName>
    </submittedName>
</protein>
<comment type="similarity">
    <text evidence="1">Belongs to the MIX23 family.</text>
</comment>
<evidence type="ECO:0000313" key="2">
    <source>
        <dbReference type="EMBL" id="KAH3679968.1"/>
    </source>
</evidence>
<dbReference type="EMBL" id="JAEUBF010000206">
    <property type="protein sequence ID" value="KAH3679968.1"/>
    <property type="molecule type" value="Genomic_DNA"/>
</dbReference>
<proteinExistence type="inferred from homology"/>
<keyword evidence="3" id="KW-1185">Reference proteome</keyword>
<reference evidence="2" key="1">
    <citation type="journal article" date="2021" name="Open Biol.">
        <title>Shared evolutionary footprints suggest mitochondrial oxidative damage underlies multiple complex I losses in fungi.</title>
        <authorList>
            <person name="Schikora-Tamarit M.A."/>
            <person name="Marcet-Houben M."/>
            <person name="Nosek J."/>
            <person name="Gabaldon T."/>
        </authorList>
    </citation>
    <scope>NUCLEOTIDE SEQUENCE</scope>
    <source>
        <strain evidence="2">CBS6341</strain>
    </source>
</reference>